<dbReference type="Pfam" id="PF18555">
    <property type="entry name" value="MobL"/>
    <property type="match status" value="1"/>
</dbReference>
<dbReference type="EMBL" id="ANJW01001101">
    <property type="protein sequence ID" value="EPC47496.1"/>
    <property type="molecule type" value="Genomic_DNA"/>
</dbReference>
<proteinExistence type="predicted"/>
<comment type="caution">
    <text evidence="1">The sequence shown here is derived from an EMBL/GenBank/DDBJ whole genome shotgun (WGS) entry which is preliminary data.</text>
</comment>
<sequence>MPNRVSPGIVNVTDFVAAHAKKFGSYINYIDRDEAIRIDHFDQQNILSVDGYNHYME</sequence>
<evidence type="ECO:0000313" key="3">
    <source>
        <dbReference type="Proteomes" id="UP000014316"/>
    </source>
</evidence>
<reference evidence="1 3" key="1">
    <citation type="journal article" date="2013" name="PLoS ONE">
        <title>Lactobacillus paracasei comparative genomics: towards species pan-genome definition and exploitation of diversity.</title>
        <authorList>
            <person name="Smokvina T."/>
            <person name="Wels M."/>
            <person name="Polka J."/>
            <person name="Chervaux C."/>
            <person name="Brisse S."/>
            <person name="Boekhorst J."/>
            <person name="van Hylckama Vlieg J.E."/>
            <person name="Siezen R.J."/>
        </authorList>
    </citation>
    <scope>NUCLEOTIDE SEQUENCE [LARGE SCALE GENOMIC DNA]</scope>
    <source>
        <strain evidence="1 3">Lpp123</strain>
    </source>
</reference>
<dbReference type="AlphaFoldDB" id="A0A829G9A3"/>
<feature type="non-terminal residue" evidence="1">
    <location>
        <position position="57"/>
    </location>
</feature>
<evidence type="ECO:0000313" key="2">
    <source>
        <dbReference type="EMBL" id="EPC49493.1"/>
    </source>
</evidence>
<evidence type="ECO:0000313" key="1">
    <source>
        <dbReference type="EMBL" id="EPC47496.1"/>
    </source>
</evidence>
<gene>
    <name evidence="2" type="ORF">Lpp123_14698</name>
    <name evidence="1" type="ORF">Lpp123_18295</name>
</gene>
<dbReference type="InterPro" id="IPR041073">
    <property type="entry name" value="MobL"/>
</dbReference>
<dbReference type="EMBL" id="ANJW01000859">
    <property type="protein sequence ID" value="EPC49493.1"/>
    <property type="molecule type" value="Genomic_DNA"/>
</dbReference>
<accession>A0A829G9A3</accession>
<organism evidence="1 3">
    <name type="scientific">Lacticaseibacillus paracasei subsp. paracasei Lpp123</name>
    <dbReference type="NCBI Taxonomy" id="1256201"/>
    <lineage>
        <taxon>Bacteria</taxon>
        <taxon>Bacillati</taxon>
        <taxon>Bacillota</taxon>
        <taxon>Bacilli</taxon>
        <taxon>Lactobacillales</taxon>
        <taxon>Lactobacillaceae</taxon>
        <taxon>Lacticaseibacillus</taxon>
    </lineage>
</organism>
<dbReference type="Proteomes" id="UP000014316">
    <property type="component" value="Unassembled WGS sequence"/>
</dbReference>
<protein>
    <submittedName>
        <fullName evidence="1">Uncharacterized protein</fullName>
    </submittedName>
</protein>
<name>A0A829G9A3_LACPA</name>